<accession>A0A2P6CAQ8</accession>
<dbReference type="AlphaFoldDB" id="A0A2P6CAQ8"/>
<evidence type="ECO:0000313" key="2">
    <source>
        <dbReference type="EMBL" id="PQJ72006.1"/>
    </source>
</evidence>
<evidence type="ECO:0000256" key="1">
    <source>
        <dbReference type="SAM" id="Phobius"/>
    </source>
</evidence>
<evidence type="ECO:0000313" key="3">
    <source>
        <dbReference type="Proteomes" id="UP000247345"/>
    </source>
</evidence>
<keyword evidence="3" id="KW-1185">Reference proteome</keyword>
<proteinExistence type="predicted"/>
<feature type="transmembrane region" description="Helical" evidence="1">
    <location>
        <begin position="37"/>
        <end position="57"/>
    </location>
</feature>
<feature type="transmembrane region" description="Helical" evidence="1">
    <location>
        <begin position="6"/>
        <end position="25"/>
    </location>
</feature>
<feature type="transmembrane region" description="Helical" evidence="1">
    <location>
        <begin position="63"/>
        <end position="84"/>
    </location>
</feature>
<comment type="caution">
    <text evidence="2">The sequence shown here is derived from an EMBL/GenBank/DDBJ whole genome shotgun (WGS) entry which is preliminary data.</text>
</comment>
<organism evidence="2 3">
    <name type="scientific">Polaribacter butkevichii</name>
    <dbReference type="NCBI Taxonomy" id="218490"/>
    <lineage>
        <taxon>Bacteria</taxon>
        <taxon>Pseudomonadati</taxon>
        <taxon>Bacteroidota</taxon>
        <taxon>Flavobacteriia</taxon>
        <taxon>Flavobacteriales</taxon>
        <taxon>Flavobacteriaceae</taxon>
    </lineage>
</organism>
<keyword evidence="1" id="KW-1133">Transmembrane helix</keyword>
<feature type="transmembrane region" description="Helical" evidence="1">
    <location>
        <begin position="96"/>
        <end position="113"/>
    </location>
</feature>
<keyword evidence="1" id="KW-0472">Membrane</keyword>
<keyword evidence="1" id="KW-0812">Transmembrane</keyword>
<protein>
    <recommendedName>
        <fullName evidence="4">Magnesium citrate secondary transporter</fullName>
    </recommendedName>
</protein>
<gene>
    <name evidence="2" type="ORF">BTO14_01515</name>
</gene>
<dbReference type="Proteomes" id="UP000247345">
    <property type="component" value="Unassembled WGS sequence"/>
</dbReference>
<evidence type="ECO:0008006" key="4">
    <source>
        <dbReference type="Google" id="ProtNLM"/>
    </source>
</evidence>
<reference evidence="2 3" key="1">
    <citation type="submission" date="2016-12" db="EMBL/GenBank/DDBJ databases">
        <title>Trade-off between light-utilization and light-protection in marine flavobacteria.</title>
        <authorList>
            <person name="Kumagai Y."/>
            <person name="Yoshizawa S."/>
            <person name="Kogure K."/>
            <person name="Iwasaki W."/>
        </authorList>
    </citation>
    <scope>NUCLEOTIDE SEQUENCE [LARGE SCALE GENOMIC DNA]</scope>
    <source>
        <strain evidence="2 3">KCTC 12100</strain>
    </source>
</reference>
<name>A0A2P6CAQ8_9FLAO</name>
<dbReference type="EMBL" id="MSCK01000001">
    <property type="protein sequence ID" value="PQJ72006.1"/>
    <property type="molecule type" value="Genomic_DNA"/>
</dbReference>
<sequence>MNKTLFYYFIFSLFTGTSIYVLQYFSVPLPRVIRFYLNDFLIIPIILFICLQFLKWSKNNVHYTLNLSIILYLCFLYSLLFEYFFPKYLARYTKDFVDVILYFASGFLFYYLQKTKK</sequence>